<comment type="caution">
    <text evidence="5">The sequence shown here is derived from an EMBL/GenBank/DDBJ whole genome shotgun (WGS) entry which is preliminary data.</text>
</comment>
<dbReference type="Proteomes" id="UP000631791">
    <property type="component" value="Unassembled WGS sequence"/>
</dbReference>
<dbReference type="InterPro" id="IPR029058">
    <property type="entry name" value="AB_hydrolase_fold"/>
</dbReference>
<dbReference type="RefSeq" id="WP_196924119.1">
    <property type="nucleotide sequence ID" value="NZ_JADOTY010000001.1"/>
</dbReference>
<gene>
    <name evidence="5" type="ORF">IW249_006291</name>
</gene>
<dbReference type="Gene3D" id="3.40.50.1820">
    <property type="entry name" value="alpha/beta hydrolase"/>
    <property type="match status" value="1"/>
</dbReference>
<evidence type="ECO:0000313" key="5">
    <source>
        <dbReference type="EMBL" id="MBG6105877.1"/>
    </source>
</evidence>
<dbReference type="Pfam" id="PF06441">
    <property type="entry name" value="EHN"/>
    <property type="match status" value="1"/>
</dbReference>
<evidence type="ECO:0000256" key="2">
    <source>
        <dbReference type="ARBA" id="ARBA00022797"/>
    </source>
</evidence>
<comment type="similarity">
    <text evidence="1">Belongs to the peptidase S33 family.</text>
</comment>
<evidence type="ECO:0000313" key="6">
    <source>
        <dbReference type="Proteomes" id="UP000631791"/>
    </source>
</evidence>
<proteinExistence type="inferred from homology"/>
<organism evidence="5 6">
    <name type="scientific">Micromonospora vinacea</name>
    <dbReference type="NCBI Taxonomy" id="709878"/>
    <lineage>
        <taxon>Bacteria</taxon>
        <taxon>Bacillati</taxon>
        <taxon>Actinomycetota</taxon>
        <taxon>Actinomycetes</taxon>
        <taxon>Micromonosporales</taxon>
        <taxon>Micromonosporaceae</taxon>
        <taxon>Micromonospora</taxon>
    </lineage>
</organism>
<dbReference type="InterPro" id="IPR010497">
    <property type="entry name" value="Epoxide_hydro_N"/>
</dbReference>
<accession>A0ABS0KB54</accession>
<protein>
    <submittedName>
        <fullName evidence="5">Pimeloyl-ACP methyl ester carboxylesterase</fullName>
    </submittedName>
</protein>
<evidence type="ECO:0000256" key="3">
    <source>
        <dbReference type="ARBA" id="ARBA00022801"/>
    </source>
</evidence>
<keyword evidence="6" id="KW-1185">Reference proteome</keyword>
<dbReference type="PANTHER" id="PTHR21661">
    <property type="entry name" value="EPOXIDE HYDROLASE 1-RELATED"/>
    <property type="match status" value="1"/>
</dbReference>
<name>A0ABS0KB54_9ACTN</name>
<dbReference type="InterPro" id="IPR000639">
    <property type="entry name" value="Epox_hydrolase-like"/>
</dbReference>
<sequence length="386" mass="43140">MKHPAPCVEYERVSADEGGYLFGPPVLGLAEAARVVADRALPACRAQTGGEGTEPGYLRELLSQWQGFDWPAFEKTLNELPHYRFEGTHFVHARGRGPDPLPIVLTHGWPGSFLEYRDLIPLLTEPDDPADAFDVVVPSLPGFKFSDWPASPGVVNALVADRWHRLMTEGLGYRTFAAHGSDLGAGVTTQLAKLHPRSVTGILLSATAMPRPQQPWSDAEQRYLAWMDEWQAAEGAYAHQHATKPQTLGYGLTDSPAGLAGWIVEKYRDWSDSHGDVDARIGRAHLLATLTLYWATGTITPSIRMYYEHRRQPTPVTERIPVPAGFALFPNEFVPLPKPPRELAERFYQVERWTELPRGGHFPAIEEPRLLAEELRAFFRPLRAQV</sequence>
<feature type="domain" description="Epoxide hydrolase N-terminal" evidence="4">
    <location>
        <begin position="46"/>
        <end position="116"/>
    </location>
</feature>
<dbReference type="PANTHER" id="PTHR21661:SF35">
    <property type="entry name" value="EPOXIDE HYDROLASE"/>
    <property type="match status" value="1"/>
</dbReference>
<evidence type="ECO:0000256" key="1">
    <source>
        <dbReference type="ARBA" id="ARBA00010088"/>
    </source>
</evidence>
<reference evidence="5 6" key="1">
    <citation type="submission" date="2020-11" db="EMBL/GenBank/DDBJ databases">
        <title>Sequencing the genomes of 1000 actinobacteria strains.</title>
        <authorList>
            <person name="Klenk H.-P."/>
        </authorList>
    </citation>
    <scope>NUCLEOTIDE SEQUENCE [LARGE SCALE GENOMIC DNA]</scope>
    <source>
        <strain evidence="5 6">DSM 101695</strain>
    </source>
</reference>
<evidence type="ECO:0000259" key="4">
    <source>
        <dbReference type="Pfam" id="PF06441"/>
    </source>
</evidence>
<dbReference type="InterPro" id="IPR016292">
    <property type="entry name" value="Epoxide_hydrolase"/>
</dbReference>
<keyword evidence="2" id="KW-0058">Aromatic hydrocarbons catabolism</keyword>
<dbReference type="EMBL" id="JADOTY010000001">
    <property type="protein sequence ID" value="MBG6105877.1"/>
    <property type="molecule type" value="Genomic_DNA"/>
</dbReference>
<dbReference type="SUPFAM" id="SSF53474">
    <property type="entry name" value="alpha/beta-Hydrolases"/>
    <property type="match status" value="1"/>
</dbReference>
<dbReference type="PRINTS" id="PR00412">
    <property type="entry name" value="EPOXHYDRLASE"/>
</dbReference>
<keyword evidence="3" id="KW-0378">Hydrolase</keyword>
<dbReference type="PIRSF" id="PIRSF001112">
    <property type="entry name" value="Epoxide_hydrolase"/>
    <property type="match status" value="1"/>
</dbReference>